<dbReference type="PANTHER" id="PTHR48020">
    <property type="entry name" value="PROTON MYO-INOSITOL COTRANSPORTER"/>
    <property type="match status" value="1"/>
</dbReference>
<sequence>MEHINGHGEQRPYSGQVLNRLDVLTKNDADLLDDDNELEEDARRFAQKEFKLKDSPDNQVFIEKLIRAAYVARDAGIYDKVARGDEEYVTRRLPVTLTDPEKEALRNERNKLFSERNMLRVTAAVCLAAFLQGLMQASLNSSSLYPELLGAAGISNTTSSTTTDSTGPDTSLLPNSESWALGGLNSVPWFAAAGIGCWLAPPANNRFGRKGAIAISAAMIMVSCVASGLIPIIQNKDRRSDRWRILVAVRVINGIGMGMKAVSTPILASETAIRFWRGSFLLAWQLWVACGLMFGLLLNLIFAATIENDDIVLGLMLGTPAIQAAILLIVIWSCPESPRYFMKSDNKKYSPMRAYEELRKIRETCELLALRDIYLLHKTIEEERNIHPGPRSDPPADGKTTGKRSVGGFLDLFTQVRLRNALISGSTVALSQQLCGINVSAFYSGTLFTAFIGGDDEQLKRITAIGLSFGFGKPPYPYTLAMVFHQTPKLMTRHLGAVMFFCGLPAIKTIDTLGRRKWLISTLPLMCIFMAAAAYSFPIPYTPNSGNANTVRLVATLLYLHTAAYAPGLGPIPFTLASENFPLSHREIGCASVISVNLLFAGLLTLFFPRLSDDSILTPPGSLGLFSGLTLLAWVLVYFLVEETRQLSLEDLHNVFSASKTKFVRDKYRRLGYLVRRYLLRDMSARDPEAAAGDEEEEYSPGLFASGSYA</sequence>
<comment type="subcellular location">
    <subcellularLocation>
        <location evidence="1">Membrane</location>
        <topology evidence="1">Multi-pass membrane protein</topology>
    </subcellularLocation>
</comment>
<dbReference type="PANTHER" id="PTHR48020:SF12">
    <property type="entry name" value="PROTON MYO-INOSITOL COTRANSPORTER"/>
    <property type="match status" value="1"/>
</dbReference>
<dbReference type="EMBL" id="JAQQWI010000007">
    <property type="protein sequence ID" value="KAK8029275.1"/>
    <property type="molecule type" value="Genomic_DNA"/>
</dbReference>
<dbReference type="InterPro" id="IPR005829">
    <property type="entry name" value="Sugar_transporter_CS"/>
</dbReference>
<evidence type="ECO:0000256" key="2">
    <source>
        <dbReference type="ARBA" id="ARBA00010992"/>
    </source>
</evidence>
<evidence type="ECO:0000256" key="7">
    <source>
        <dbReference type="SAM" id="MobiDB-lite"/>
    </source>
</evidence>
<evidence type="ECO:0000259" key="9">
    <source>
        <dbReference type="PROSITE" id="PS50850"/>
    </source>
</evidence>
<reference evidence="10 11" key="1">
    <citation type="submission" date="2023-01" db="EMBL/GenBank/DDBJ databases">
        <title>Analysis of 21 Apiospora genomes using comparative genomics revels a genus with tremendous synthesis potential of carbohydrate active enzymes and secondary metabolites.</title>
        <authorList>
            <person name="Sorensen T."/>
        </authorList>
    </citation>
    <scope>NUCLEOTIDE SEQUENCE [LARGE SCALE GENOMIC DNA]</scope>
    <source>
        <strain evidence="10 11">CBS 20057</strain>
    </source>
</reference>
<protein>
    <recommendedName>
        <fullName evidence="9">Major facilitator superfamily (MFS) profile domain-containing protein</fullName>
    </recommendedName>
</protein>
<evidence type="ECO:0000256" key="4">
    <source>
        <dbReference type="ARBA" id="ARBA00022692"/>
    </source>
</evidence>
<evidence type="ECO:0000256" key="6">
    <source>
        <dbReference type="ARBA" id="ARBA00023136"/>
    </source>
</evidence>
<feature type="region of interest" description="Disordered" evidence="7">
    <location>
        <begin position="689"/>
        <end position="710"/>
    </location>
</feature>
<dbReference type="InterPro" id="IPR005828">
    <property type="entry name" value="MFS_sugar_transport-like"/>
</dbReference>
<dbReference type="Pfam" id="PF00083">
    <property type="entry name" value="Sugar_tr"/>
    <property type="match status" value="2"/>
</dbReference>
<gene>
    <name evidence="10" type="ORF">PG991_006331</name>
</gene>
<dbReference type="PROSITE" id="PS00217">
    <property type="entry name" value="SUGAR_TRANSPORT_2"/>
    <property type="match status" value="1"/>
</dbReference>
<keyword evidence="6 8" id="KW-0472">Membrane</keyword>
<evidence type="ECO:0000256" key="8">
    <source>
        <dbReference type="SAM" id="Phobius"/>
    </source>
</evidence>
<comment type="caution">
    <text evidence="10">The sequence shown here is derived from an EMBL/GenBank/DDBJ whole genome shotgun (WGS) entry which is preliminary data.</text>
</comment>
<feature type="transmembrane region" description="Helical" evidence="8">
    <location>
        <begin position="212"/>
        <end position="233"/>
    </location>
</feature>
<proteinExistence type="inferred from homology"/>
<keyword evidence="5 8" id="KW-1133">Transmembrane helix</keyword>
<evidence type="ECO:0000313" key="10">
    <source>
        <dbReference type="EMBL" id="KAK8029275.1"/>
    </source>
</evidence>
<feature type="domain" description="Major facilitator superfamily (MFS) profile" evidence="9">
    <location>
        <begin position="121"/>
        <end position="645"/>
    </location>
</feature>
<evidence type="ECO:0000256" key="5">
    <source>
        <dbReference type="ARBA" id="ARBA00022989"/>
    </source>
</evidence>
<feature type="transmembrane region" description="Helical" evidence="8">
    <location>
        <begin position="557"/>
        <end position="576"/>
    </location>
</feature>
<evidence type="ECO:0000256" key="1">
    <source>
        <dbReference type="ARBA" id="ARBA00004141"/>
    </source>
</evidence>
<dbReference type="Gene3D" id="1.20.1250.20">
    <property type="entry name" value="MFS general substrate transporter like domains"/>
    <property type="match status" value="1"/>
</dbReference>
<keyword evidence="11" id="KW-1185">Reference proteome</keyword>
<evidence type="ECO:0000256" key="3">
    <source>
        <dbReference type="ARBA" id="ARBA00022448"/>
    </source>
</evidence>
<feature type="transmembrane region" description="Helical" evidence="8">
    <location>
        <begin position="311"/>
        <end position="334"/>
    </location>
</feature>
<organism evidence="10 11">
    <name type="scientific">Apiospora marii</name>
    <dbReference type="NCBI Taxonomy" id="335849"/>
    <lineage>
        <taxon>Eukaryota</taxon>
        <taxon>Fungi</taxon>
        <taxon>Dikarya</taxon>
        <taxon>Ascomycota</taxon>
        <taxon>Pezizomycotina</taxon>
        <taxon>Sordariomycetes</taxon>
        <taxon>Xylariomycetidae</taxon>
        <taxon>Amphisphaeriales</taxon>
        <taxon>Apiosporaceae</taxon>
        <taxon>Apiospora</taxon>
    </lineage>
</organism>
<keyword evidence="4 8" id="KW-0812">Transmembrane</keyword>
<dbReference type="InterPro" id="IPR020846">
    <property type="entry name" value="MFS_dom"/>
</dbReference>
<dbReference type="Proteomes" id="UP001396898">
    <property type="component" value="Unassembled WGS sequence"/>
</dbReference>
<dbReference type="PRINTS" id="PR00171">
    <property type="entry name" value="SUGRTRNSPORT"/>
</dbReference>
<keyword evidence="3" id="KW-0813">Transport</keyword>
<name>A0ABR1SBU5_9PEZI</name>
<evidence type="ECO:0000313" key="11">
    <source>
        <dbReference type="Proteomes" id="UP001396898"/>
    </source>
</evidence>
<dbReference type="PROSITE" id="PS50850">
    <property type="entry name" value="MFS"/>
    <property type="match status" value="1"/>
</dbReference>
<feature type="non-terminal residue" evidence="10">
    <location>
        <position position="710"/>
    </location>
</feature>
<dbReference type="InterPro" id="IPR050814">
    <property type="entry name" value="Myo-inositol_Transporter"/>
</dbReference>
<feature type="transmembrane region" description="Helical" evidence="8">
    <location>
        <begin position="280"/>
        <end position="305"/>
    </location>
</feature>
<feature type="transmembrane region" description="Helical" evidence="8">
    <location>
        <begin position="518"/>
        <end position="537"/>
    </location>
</feature>
<accession>A0ABR1SBU5</accession>
<feature type="transmembrane region" description="Helical" evidence="8">
    <location>
        <begin position="245"/>
        <end position="268"/>
    </location>
</feature>
<comment type="similarity">
    <text evidence="2">Belongs to the major facilitator superfamily. Sugar transporter (TC 2.A.1.1) family.</text>
</comment>
<feature type="transmembrane region" description="Helical" evidence="8">
    <location>
        <begin position="588"/>
        <end position="609"/>
    </location>
</feature>
<feature type="transmembrane region" description="Helical" evidence="8">
    <location>
        <begin position="621"/>
        <end position="641"/>
    </location>
</feature>
<dbReference type="InterPro" id="IPR036259">
    <property type="entry name" value="MFS_trans_sf"/>
</dbReference>
<dbReference type="SUPFAM" id="SSF103473">
    <property type="entry name" value="MFS general substrate transporter"/>
    <property type="match status" value="1"/>
</dbReference>
<dbReference type="InterPro" id="IPR003663">
    <property type="entry name" value="Sugar/inositol_transpt"/>
</dbReference>